<evidence type="ECO:0000256" key="2">
    <source>
        <dbReference type="ARBA" id="ARBA00012438"/>
    </source>
</evidence>
<dbReference type="InterPro" id="IPR013727">
    <property type="entry name" value="2CSK_N"/>
</dbReference>
<evidence type="ECO:0000313" key="10">
    <source>
        <dbReference type="EMBL" id="WZK87710.1"/>
    </source>
</evidence>
<sequence>MTDSTAVSGSLRNRLMLALIGGAAALALLLFFAVRSYAVQVAQQGQDSILQASVTSMLDAAAFRDGKVQLDLPYSAFSMLGTAADDRVFYAVYQDGSFLSGYEDLAFSHTAPFQFGQMRGSHVRMVSAARTLIGEGRRTDIQIVLAQTQDSLSETLSQISRNAAMLGLSFFVLTAALSFWATSATIGQLAKLTTSVTRRGPQDLSPFTKPVPREMAPLVTSLNSLMGRLDHSLSQSEDFIAEAAHRVRTPLATVRSYAEATLQRVDKPENREAMRSMVKAIDESSRAAGQLLDHAMITFRADHLERENIDLVDLVGDLVQRMTPIAEMKDMVLVLRGDPRVPFSGDPILLQNAVRNLIDNAMKYGPAESAIDISVSAIPRPQIIVCDCGPGFPESEMASLTTRFQRGANATDTIGSGLGLTIARDVALAHGGTVTLKNKPEGGACVFISL</sequence>
<feature type="domain" description="Histidine kinase" evidence="9">
    <location>
        <begin position="242"/>
        <end position="450"/>
    </location>
</feature>
<evidence type="ECO:0000256" key="6">
    <source>
        <dbReference type="ARBA" id="ARBA00022777"/>
    </source>
</evidence>
<keyword evidence="3" id="KW-0597">Phosphoprotein</keyword>
<keyword evidence="8" id="KW-0472">Membrane</keyword>
<dbReference type="Proteomes" id="UP001623232">
    <property type="component" value="Chromosome"/>
</dbReference>
<dbReference type="InterPro" id="IPR050428">
    <property type="entry name" value="TCS_sensor_his_kinase"/>
</dbReference>
<reference evidence="10 11" key="1">
    <citation type="submission" date="2023-04" db="EMBL/GenBank/DDBJ databases">
        <title>Complete genome sequence of Alisedimentitalea scapharcae.</title>
        <authorList>
            <person name="Rong J.-C."/>
            <person name="Yi M.-L."/>
            <person name="Zhao Q."/>
        </authorList>
    </citation>
    <scope>NUCLEOTIDE SEQUENCE [LARGE SCALE GENOMIC DNA]</scope>
    <source>
        <strain evidence="10 11">KCTC 42119</strain>
    </source>
</reference>
<dbReference type="EMBL" id="CP123584">
    <property type="protein sequence ID" value="WZK87710.1"/>
    <property type="molecule type" value="Genomic_DNA"/>
</dbReference>
<evidence type="ECO:0000256" key="8">
    <source>
        <dbReference type="SAM" id="Phobius"/>
    </source>
</evidence>
<keyword evidence="6 10" id="KW-0418">Kinase</keyword>
<dbReference type="InterPro" id="IPR036890">
    <property type="entry name" value="HATPase_C_sf"/>
</dbReference>
<dbReference type="Pfam" id="PF00512">
    <property type="entry name" value="HisKA"/>
    <property type="match status" value="1"/>
</dbReference>
<evidence type="ECO:0000256" key="1">
    <source>
        <dbReference type="ARBA" id="ARBA00000085"/>
    </source>
</evidence>
<dbReference type="InterPro" id="IPR003661">
    <property type="entry name" value="HisK_dim/P_dom"/>
</dbReference>
<dbReference type="Gene3D" id="3.30.565.10">
    <property type="entry name" value="Histidine kinase-like ATPase, C-terminal domain"/>
    <property type="match status" value="1"/>
</dbReference>
<keyword evidence="5 8" id="KW-0812">Transmembrane</keyword>
<dbReference type="SMART" id="SM00387">
    <property type="entry name" value="HATPase_c"/>
    <property type="match status" value="1"/>
</dbReference>
<feature type="transmembrane region" description="Helical" evidence="8">
    <location>
        <begin position="163"/>
        <end position="181"/>
    </location>
</feature>
<dbReference type="PANTHER" id="PTHR45436">
    <property type="entry name" value="SENSOR HISTIDINE KINASE YKOH"/>
    <property type="match status" value="1"/>
</dbReference>
<dbReference type="InterPro" id="IPR005467">
    <property type="entry name" value="His_kinase_dom"/>
</dbReference>
<evidence type="ECO:0000256" key="3">
    <source>
        <dbReference type="ARBA" id="ARBA00022553"/>
    </source>
</evidence>
<dbReference type="SUPFAM" id="SSF47384">
    <property type="entry name" value="Homodimeric domain of signal transducing histidine kinase"/>
    <property type="match status" value="1"/>
</dbReference>
<proteinExistence type="predicted"/>
<gene>
    <name evidence="10" type="ORF">QEZ52_13980</name>
</gene>
<keyword evidence="4 10" id="KW-0808">Transferase</keyword>
<dbReference type="PANTHER" id="PTHR45436:SF5">
    <property type="entry name" value="SENSOR HISTIDINE KINASE TRCS"/>
    <property type="match status" value="1"/>
</dbReference>
<dbReference type="Pfam" id="PF02518">
    <property type="entry name" value="HATPase_c"/>
    <property type="match status" value="1"/>
</dbReference>
<dbReference type="InterPro" id="IPR003594">
    <property type="entry name" value="HATPase_dom"/>
</dbReference>
<dbReference type="SMART" id="SM00388">
    <property type="entry name" value="HisKA"/>
    <property type="match status" value="1"/>
</dbReference>
<organism evidence="10 11">
    <name type="scientific">Aliisedimentitalea scapharcae</name>
    <dbReference type="NCBI Taxonomy" id="1524259"/>
    <lineage>
        <taxon>Bacteria</taxon>
        <taxon>Pseudomonadati</taxon>
        <taxon>Pseudomonadota</taxon>
        <taxon>Alphaproteobacteria</taxon>
        <taxon>Rhodobacterales</taxon>
        <taxon>Roseobacteraceae</taxon>
        <taxon>Aliisedimentitalea</taxon>
    </lineage>
</organism>
<feature type="transmembrane region" description="Helical" evidence="8">
    <location>
        <begin position="15"/>
        <end position="34"/>
    </location>
</feature>
<evidence type="ECO:0000256" key="7">
    <source>
        <dbReference type="ARBA" id="ARBA00022989"/>
    </source>
</evidence>
<evidence type="ECO:0000256" key="4">
    <source>
        <dbReference type="ARBA" id="ARBA00022679"/>
    </source>
</evidence>
<keyword evidence="7 8" id="KW-1133">Transmembrane helix</keyword>
<dbReference type="Gene3D" id="1.10.287.130">
    <property type="match status" value="1"/>
</dbReference>
<keyword evidence="11" id="KW-1185">Reference proteome</keyword>
<dbReference type="Pfam" id="PF08521">
    <property type="entry name" value="2CSK_N"/>
    <property type="match status" value="1"/>
</dbReference>
<comment type="catalytic activity">
    <reaction evidence="1">
        <text>ATP + protein L-histidine = ADP + protein N-phospho-L-histidine.</text>
        <dbReference type="EC" id="2.7.13.3"/>
    </reaction>
</comment>
<accession>A0ABZ2XNQ3</accession>
<dbReference type="GO" id="GO:0004673">
    <property type="term" value="F:protein histidine kinase activity"/>
    <property type="evidence" value="ECO:0007669"/>
    <property type="project" value="UniProtKB-EC"/>
</dbReference>
<dbReference type="InterPro" id="IPR036097">
    <property type="entry name" value="HisK_dim/P_sf"/>
</dbReference>
<dbReference type="PROSITE" id="PS50109">
    <property type="entry name" value="HIS_KIN"/>
    <property type="match status" value="1"/>
</dbReference>
<evidence type="ECO:0000256" key="5">
    <source>
        <dbReference type="ARBA" id="ARBA00022692"/>
    </source>
</evidence>
<dbReference type="CDD" id="cd00075">
    <property type="entry name" value="HATPase"/>
    <property type="match status" value="1"/>
</dbReference>
<dbReference type="CDD" id="cd00082">
    <property type="entry name" value="HisKA"/>
    <property type="match status" value="1"/>
</dbReference>
<dbReference type="RefSeq" id="WP_406645004.1">
    <property type="nucleotide sequence ID" value="NZ_CP123584.1"/>
</dbReference>
<dbReference type="EC" id="2.7.13.3" evidence="2"/>
<evidence type="ECO:0000259" key="9">
    <source>
        <dbReference type="PROSITE" id="PS50109"/>
    </source>
</evidence>
<protein>
    <recommendedName>
        <fullName evidence="2">histidine kinase</fullName>
        <ecNumber evidence="2">2.7.13.3</ecNumber>
    </recommendedName>
</protein>
<evidence type="ECO:0000313" key="11">
    <source>
        <dbReference type="Proteomes" id="UP001623232"/>
    </source>
</evidence>
<name>A0ABZ2XNQ3_9RHOB</name>
<dbReference type="SUPFAM" id="SSF55874">
    <property type="entry name" value="ATPase domain of HSP90 chaperone/DNA topoisomerase II/histidine kinase"/>
    <property type="match status" value="1"/>
</dbReference>